<gene>
    <name evidence="2" type="ORF">PPNSA23_42150</name>
</gene>
<accession>A0ABQ0H5U5</accession>
<sequence>MLDILREHARLTVEQEPGCLRFEVLQPVNENGSAIPERLMLTELYADENAAAAHAKNPRLPTLLARIRPLLNEEKVTRTIALASFTR</sequence>
<dbReference type="Proteomes" id="UP001628091">
    <property type="component" value="Unassembled WGS sequence"/>
</dbReference>
<comment type="caution">
    <text evidence="2">The sequence shown here is derived from an EMBL/GenBank/DDBJ whole genome shotgun (WGS) entry which is preliminary data.</text>
</comment>
<dbReference type="Gene3D" id="3.30.70.100">
    <property type="match status" value="1"/>
</dbReference>
<dbReference type="InterPro" id="IPR007138">
    <property type="entry name" value="ABM_dom"/>
</dbReference>
<dbReference type="EMBL" id="BAAFZP010000002">
    <property type="protein sequence ID" value="GAB1584272.1"/>
    <property type="molecule type" value="Genomic_DNA"/>
</dbReference>
<reference evidence="2 3" key="1">
    <citation type="submission" date="2024-10" db="EMBL/GenBank/DDBJ databases">
        <title>Isolation, draft genome sequencing and identification of Phyllobacterium sp. NSA23, isolated from leaf soil.</title>
        <authorList>
            <person name="Akita H."/>
        </authorList>
    </citation>
    <scope>NUCLEOTIDE SEQUENCE [LARGE SCALE GENOMIC DNA]</scope>
    <source>
        <strain evidence="2 3">NSA23</strain>
    </source>
</reference>
<keyword evidence="3" id="KW-1185">Reference proteome</keyword>
<evidence type="ECO:0000313" key="3">
    <source>
        <dbReference type="Proteomes" id="UP001628091"/>
    </source>
</evidence>
<evidence type="ECO:0000259" key="1">
    <source>
        <dbReference type="PROSITE" id="PS51725"/>
    </source>
</evidence>
<feature type="domain" description="ABM" evidence="1">
    <location>
        <begin position="1"/>
        <end position="80"/>
    </location>
</feature>
<name>A0ABQ0H5U5_9HYPH</name>
<proteinExistence type="predicted"/>
<organism evidence="2 3">
    <name type="scientific">Phyllobacterium phragmitis</name>
    <dbReference type="NCBI Taxonomy" id="2670329"/>
    <lineage>
        <taxon>Bacteria</taxon>
        <taxon>Pseudomonadati</taxon>
        <taxon>Pseudomonadota</taxon>
        <taxon>Alphaproteobacteria</taxon>
        <taxon>Hyphomicrobiales</taxon>
        <taxon>Phyllobacteriaceae</taxon>
        <taxon>Phyllobacterium</taxon>
    </lineage>
</organism>
<evidence type="ECO:0000313" key="2">
    <source>
        <dbReference type="EMBL" id="GAB1584272.1"/>
    </source>
</evidence>
<dbReference type="InterPro" id="IPR011008">
    <property type="entry name" value="Dimeric_a/b-barrel"/>
</dbReference>
<dbReference type="PROSITE" id="PS51725">
    <property type="entry name" value="ABM"/>
    <property type="match status" value="1"/>
</dbReference>
<dbReference type="Pfam" id="PF03992">
    <property type="entry name" value="ABM"/>
    <property type="match status" value="1"/>
</dbReference>
<protein>
    <recommendedName>
        <fullName evidence="1">ABM domain-containing protein</fullName>
    </recommendedName>
</protein>
<dbReference type="SUPFAM" id="SSF54909">
    <property type="entry name" value="Dimeric alpha+beta barrel"/>
    <property type="match status" value="1"/>
</dbReference>